<dbReference type="InterPro" id="IPR050115">
    <property type="entry name" value="Proteasome_alpha"/>
</dbReference>
<protein>
    <recommendedName>
        <fullName evidence="4">Proteasome alpha-type subunits domain-containing protein</fullName>
    </recommendedName>
</protein>
<dbReference type="InterPro" id="IPR029055">
    <property type="entry name" value="Ntn_hydrolases_N"/>
</dbReference>
<dbReference type="GO" id="GO:0051603">
    <property type="term" value="P:proteolysis involved in protein catabolic process"/>
    <property type="evidence" value="ECO:0007669"/>
    <property type="project" value="InterPro"/>
</dbReference>
<dbReference type="HOGENOM" id="CLU_035750_4_0_1"/>
<dbReference type="VEuPathDB" id="MicrosporidiaDB:H312_02206"/>
<organism evidence="2 3">
    <name type="scientific">Anncaliia algerae PRA339</name>
    <dbReference type="NCBI Taxonomy" id="1288291"/>
    <lineage>
        <taxon>Eukaryota</taxon>
        <taxon>Fungi</taxon>
        <taxon>Fungi incertae sedis</taxon>
        <taxon>Microsporidia</taxon>
        <taxon>Tubulinosematoidea</taxon>
        <taxon>Tubulinosematidae</taxon>
        <taxon>Anncaliia</taxon>
    </lineage>
</organism>
<evidence type="ECO:0000313" key="2">
    <source>
        <dbReference type="EMBL" id="KCZ80380.1"/>
    </source>
</evidence>
<reference evidence="2 3" key="2">
    <citation type="submission" date="2014-03" db="EMBL/GenBank/DDBJ databases">
        <title>The Genome Sequence of Anncaliia algerae insect isolate PRA339.</title>
        <authorList>
            <consortium name="The Broad Institute Genome Sequencing Platform"/>
            <consortium name="The Broad Institute Genome Sequencing Center for Infectious Disease"/>
            <person name="Cuomo C."/>
            <person name="Becnel J."/>
            <person name="Sanscrainte N."/>
            <person name="Walker B."/>
            <person name="Young S.K."/>
            <person name="Zeng Q."/>
            <person name="Gargeya S."/>
            <person name="Fitzgerald M."/>
            <person name="Haas B."/>
            <person name="Abouelleil A."/>
            <person name="Alvarado L."/>
            <person name="Arachchi H.M."/>
            <person name="Berlin A.M."/>
            <person name="Chapman S.B."/>
            <person name="Dewar J."/>
            <person name="Goldberg J."/>
            <person name="Griggs A."/>
            <person name="Gujja S."/>
            <person name="Hansen M."/>
            <person name="Howarth C."/>
            <person name="Imamovic A."/>
            <person name="Larimer J."/>
            <person name="McCowan C."/>
            <person name="Murphy C."/>
            <person name="Neiman D."/>
            <person name="Pearson M."/>
            <person name="Priest M."/>
            <person name="Roberts A."/>
            <person name="Saif S."/>
            <person name="Shea T."/>
            <person name="Sisk P."/>
            <person name="Sykes S."/>
            <person name="Wortman J."/>
            <person name="Nusbaum C."/>
            <person name="Birren B."/>
        </authorList>
    </citation>
    <scope>NUCLEOTIDE SEQUENCE [LARGE SCALE GENOMIC DNA]</scope>
    <source>
        <strain evidence="2 3">PRA339</strain>
    </source>
</reference>
<dbReference type="STRING" id="1288291.A0A059EZN4"/>
<dbReference type="Gene3D" id="3.60.20.10">
    <property type="entry name" value="Glutamine Phosphoribosylpyrophosphate, subunit 1, domain 1"/>
    <property type="match status" value="1"/>
</dbReference>
<keyword evidence="1" id="KW-0647">Proteasome</keyword>
<reference evidence="3" key="1">
    <citation type="submission" date="2013-02" db="EMBL/GenBank/DDBJ databases">
        <authorList>
            <consortium name="The Broad Institute Genome Sequencing Platform"/>
            <person name="Cuomo C."/>
            <person name="Becnel J."/>
            <person name="Sanscrainte N."/>
            <person name="Walker B."/>
            <person name="Young S.K."/>
            <person name="Zeng Q."/>
            <person name="Gargeya S."/>
            <person name="Fitzgerald M."/>
            <person name="Haas B."/>
            <person name="Abouelleil A."/>
            <person name="Alvarado L."/>
            <person name="Arachchi H.M."/>
            <person name="Berlin A.M."/>
            <person name="Chapman S.B."/>
            <person name="Dewar J."/>
            <person name="Goldberg J."/>
            <person name="Griggs A."/>
            <person name="Gujja S."/>
            <person name="Hansen M."/>
            <person name="Howarth C."/>
            <person name="Imamovic A."/>
            <person name="Larimer J."/>
            <person name="McCowan C."/>
            <person name="Murphy C."/>
            <person name="Neiman D."/>
            <person name="Pearson M."/>
            <person name="Priest M."/>
            <person name="Roberts A."/>
            <person name="Saif S."/>
            <person name="Shea T."/>
            <person name="Sisk P."/>
            <person name="Sykes S."/>
            <person name="Wortman J."/>
            <person name="Nusbaum C."/>
            <person name="Birren B."/>
        </authorList>
    </citation>
    <scope>NUCLEOTIDE SEQUENCE [LARGE SCALE GENOMIC DNA]</scope>
    <source>
        <strain evidence="3">PRA339</strain>
    </source>
</reference>
<dbReference type="GO" id="GO:0005839">
    <property type="term" value="C:proteasome core complex"/>
    <property type="evidence" value="ECO:0007669"/>
    <property type="project" value="InterPro"/>
</dbReference>
<dbReference type="InterPro" id="IPR001353">
    <property type="entry name" value="Proteasome_sua/b"/>
</dbReference>
<proteinExistence type="predicted"/>
<accession>A0A059EZN4</accession>
<dbReference type="OrthoDB" id="431557at2759"/>
<name>A0A059EZN4_9MICR</name>
<dbReference type="EMBL" id="KK365184">
    <property type="protein sequence ID" value="KCZ80380.1"/>
    <property type="molecule type" value="Genomic_DNA"/>
</dbReference>
<evidence type="ECO:0000313" key="3">
    <source>
        <dbReference type="Proteomes" id="UP000030655"/>
    </source>
</evidence>
<gene>
    <name evidence="2" type="ORF">H312_02206</name>
</gene>
<evidence type="ECO:0008006" key="4">
    <source>
        <dbReference type="Google" id="ProtNLM"/>
    </source>
</evidence>
<sequence length="233" mass="26139">MSSYQYMNIFNKEGKLVQIENALEAINSANPVVIGRNKSIIVCAAKKLYKPALLDEQPTCLFRISNNVHSLCTGLPADVDQIITKCKNLYFKREYDLGMEITPDILSTNLADKAQKMIQSTGERAYCYSMALFGFDNTSPSIYFTDISGISYPYFAVGMGEKSNKINMFLEKNFNVSLNDSELQEVVVQSLMQAIGEDSSANELSVYVLERGVPLKELDHKEIDTLLQRIADK</sequence>
<dbReference type="PANTHER" id="PTHR11599">
    <property type="entry name" value="PROTEASOME SUBUNIT ALPHA/BETA"/>
    <property type="match status" value="1"/>
</dbReference>
<dbReference type="SUPFAM" id="SSF56235">
    <property type="entry name" value="N-terminal nucleophile aminohydrolases (Ntn hydrolases)"/>
    <property type="match status" value="1"/>
</dbReference>
<dbReference type="Proteomes" id="UP000030655">
    <property type="component" value="Unassembled WGS sequence"/>
</dbReference>
<keyword evidence="3" id="KW-1185">Reference proteome</keyword>
<dbReference type="Pfam" id="PF00227">
    <property type="entry name" value="Proteasome"/>
    <property type="match status" value="1"/>
</dbReference>
<dbReference type="AlphaFoldDB" id="A0A059EZN4"/>
<evidence type="ECO:0000256" key="1">
    <source>
        <dbReference type="ARBA" id="ARBA00022942"/>
    </source>
</evidence>